<keyword evidence="3" id="KW-1185">Reference proteome</keyword>
<dbReference type="InterPro" id="IPR002931">
    <property type="entry name" value="Transglutaminase-like"/>
</dbReference>
<feature type="domain" description="Transglutaminase-like" evidence="1">
    <location>
        <begin position="172"/>
        <end position="236"/>
    </location>
</feature>
<evidence type="ECO:0000313" key="2">
    <source>
        <dbReference type="EMBL" id="TWU46992.1"/>
    </source>
</evidence>
<evidence type="ECO:0000259" key="1">
    <source>
        <dbReference type="SMART" id="SM00460"/>
    </source>
</evidence>
<gene>
    <name evidence="2" type="ORF">Poly59_59660</name>
</gene>
<dbReference type="OrthoDB" id="9787782at2"/>
<accession>A0A5C6ED95</accession>
<comment type="caution">
    <text evidence="2">The sequence shown here is derived from an EMBL/GenBank/DDBJ whole genome shotgun (WGS) entry which is preliminary data.</text>
</comment>
<dbReference type="SMART" id="SM00460">
    <property type="entry name" value="TGc"/>
    <property type="match status" value="1"/>
</dbReference>
<dbReference type="InterPro" id="IPR013589">
    <property type="entry name" value="Bac_transglu_N"/>
</dbReference>
<dbReference type="PANTHER" id="PTHR33490:SF1">
    <property type="entry name" value="SLL1233 PROTEIN"/>
    <property type="match status" value="1"/>
</dbReference>
<dbReference type="InterPro" id="IPR038765">
    <property type="entry name" value="Papain-like_cys_pep_sf"/>
</dbReference>
<dbReference type="Proteomes" id="UP000317977">
    <property type="component" value="Unassembled WGS sequence"/>
</dbReference>
<protein>
    <submittedName>
        <fullName evidence="2">Transglutaminase-like superfamily protein</fullName>
    </submittedName>
</protein>
<sequence length="285" mass="31545">MIFQIHHRITYRYDRPVIIEPLTIRLQPRGDGSQRLLDWNCTLTPTPLASTSILDVFGNSALQASFSGVYLEFCIEVNSRVETLRTNPFDFLSLDARTTNLPARYHEPVEQALAAHLHRNKADSQISEWAKEVSASAGNQTQSFLLQVTEQIARDFNSENRYGGSPLSPSETFASKRGACRDLAVLFMDVCRSQGIAARFVSGYIYEPNRVGTSELHAWAEVYLPGGGWRGYDPSRGVAVSDQHIAVAAGPEAEWAAATEGCYIGTGAESTIEYEVTVTEVDRHL</sequence>
<dbReference type="PANTHER" id="PTHR33490">
    <property type="entry name" value="BLR5614 PROTEIN-RELATED"/>
    <property type="match status" value="1"/>
</dbReference>
<proteinExistence type="predicted"/>
<name>A0A5C6ED95_9BACT</name>
<reference evidence="2 3" key="1">
    <citation type="submission" date="2019-02" db="EMBL/GenBank/DDBJ databases">
        <title>Deep-cultivation of Planctomycetes and their phenomic and genomic characterization uncovers novel biology.</title>
        <authorList>
            <person name="Wiegand S."/>
            <person name="Jogler M."/>
            <person name="Boedeker C."/>
            <person name="Pinto D."/>
            <person name="Vollmers J."/>
            <person name="Rivas-Marin E."/>
            <person name="Kohn T."/>
            <person name="Peeters S.H."/>
            <person name="Heuer A."/>
            <person name="Rast P."/>
            <person name="Oberbeckmann S."/>
            <person name="Bunk B."/>
            <person name="Jeske O."/>
            <person name="Meyerdierks A."/>
            <person name="Storesund J.E."/>
            <person name="Kallscheuer N."/>
            <person name="Luecker S."/>
            <person name="Lage O.M."/>
            <person name="Pohl T."/>
            <person name="Merkel B.J."/>
            <person name="Hornburger P."/>
            <person name="Mueller R.-W."/>
            <person name="Bruemmer F."/>
            <person name="Labrenz M."/>
            <person name="Spormann A.M."/>
            <person name="Op Den Camp H."/>
            <person name="Overmann J."/>
            <person name="Amann R."/>
            <person name="Jetten M.S.M."/>
            <person name="Mascher T."/>
            <person name="Medema M.H."/>
            <person name="Devos D.P."/>
            <person name="Kaster A.-K."/>
            <person name="Ovreas L."/>
            <person name="Rohde M."/>
            <person name="Galperin M.Y."/>
            <person name="Jogler C."/>
        </authorList>
    </citation>
    <scope>NUCLEOTIDE SEQUENCE [LARGE SCALE GENOMIC DNA]</scope>
    <source>
        <strain evidence="2 3">Poly59</strain>
    </source>
</reference>
<organism evidence="2 3">
    <name type="scientific">Rubripirellula reticaptiva</name>
    <dbReference type="NCBI Taxonomy" id="2528013"/>
    <lineage>
        <taxon>Bacteria</taxon>
        <taxon>Pseudomonadati</taxon>
        <taxon>Planctomycetota</taxon>
        <taxon>Planctomycetia</taxon>
        <taxon>Pirellulales</taxon>
        <taxon>Pirellulaceae</taxon>
        <taxon>Rubripirellula</taxon>
    </lineage>
</organism>
<evidence type="ECO:0000313" key="3">
    <source>
        <dbReference type="Proteomes" id="UP000317977"/>
    </source>
</evidence>
<dbReference type="Gene3D" id="3.10.620.30">
    <property type="match status" value="1"/>
</dbReference>
<dbReference type="RefSeq" id="WP_146537408.1">
    <property type="nucleotide sequence ID" value="NZ_SJPX01000006.1"/>
</dbReference>
<dbReference type="AlphaFoldDB" id="A0A5C6ED95"/>
<dbReference type="Pfam" id="PF01841">
    <property type="entry name" value="Transglut_core"/>
    <property type="match status" value="1"/>
</dbReference>
<dbReference type="SUPFAM" id="SSF54001">
    <property type="entry name" value="Cysteine proteinases"/>
    <property type="match status" value="1"/>
</dbReference>
<dbReference type="Pfam" id="PF08379">
    <property type="entry name" value="Bact_transglu_N"/>
    <property type="match status" value="1"/>
</dbReference>
<dbReference type="EMBL" id="SJPX01000006">
    <property type="protein sequence ID" value="TWU46992.1"/>
    <property type="molecule type" value="Genomic_DNA"/>
</dbReference>